<dbReference type="EC" id="2.6.1.16" evidence="2"/>
<dbReference type="EMBL" id="DXBS01000054">
    <property type="protein sequence ID" value="HIZ24355.1"/>
    <property type="molecule type" value="Genomic_DNA"/>
</dbReference>
<evidence type="ECO:0000256" key="2">
    <source>
        <dbReference type="ARBA" id="ARBA00012916"/>
    </source>
</evidence>
<dbReference type="Pfam" id="PF13522">
    <property type="entry name" value="GATase_6"/>
    <property type="match status" value="1"/>
</dbReference>
<dbReference type="Gene3D" id="3.40.50.10490">
    <property type="entry name" value="Glucose-6-phosphate isomerase like protein, domain 1"/>
    <property type="match status" value="2"/>
</dbReference>
<dbReference type="InterPro" id="IPR001347">
    <property type="entry name" value="SIS_dom"/>
</dbReference>
<keyword evidence="7" id="KW-0315">Glutamine amidotransferase</keyword>
<dbReference type="InterPro" id="IPR035466">
    <property type="entry name" value="GlmS/AgaS_SIS"/>
</dbReference>
<dbReference type="InterPro" id="IPR029055">
    <property type="entry name" value="Ntn_hydrolases_N"/>
</dbReference>
<dbReference type="NCBIfam" id="TIGR01135">
    <property type="entry name" value="glmS"/>
    <property type="match status" value="1"/>
</dbReference>
<evidence type="ECO:0000256" key="3">
    <source>
        <dbReference type="ARBA" id="ARBA00016090"/>
    </source>
</evidence>
<feature type="domain" description="SIS" evidence="9">
    <location>
        <begin position="274"/>
        <end position="413"/>
    </location>
</feature>
<dbReference type="CDD" id="cd00714">
    <property type="entry name" value="GFAT"/>
    <property type="match status" value="1"/>
</dbReference>
<dbReference type="GO" id="GO:0006002">
    <property type="term" value="P:fructose 6-phosphate metabolic process"/>
    <property type="evidence" value="ECO:0007669"/>
    <property type="project" value="TreeGrafter"/>
</dbReference>
<evidence type="ECO:0000259" key="8">
    <source>
        <dbReference type="PROSITE" id="PS51278"/>
    </source>
</evidence>
<dbReference type="Gene3D" id="3.60.20.10">
    <property type="entry name" value="Glutamine Phosphoribosylpyrophosphate, subunit 1, domain 1"/>
    <property type="match status" value="1"/>
</dbReference>
<evidence type="ECO:0000256" key="7">
    <source>
        <dbReference type="ARBA" id="ARBA00022962"/>
    </source>
</evidence>
<dbReference type="NCBIfam" id="NF001484">
    <property type="entry name" value="PRK00331.1"/>
    <property type="match status" value="1"/>
</dbReference>
<comment type="caution">
    <text evidence="10">The sequence shown here is derived from an EMBL/GenBank/DDBJ whole genome shotgun (WGS) entry which is preliminary data.</text>
</comment>
<sequence length="589" mass="63362">MCGIVGYIGRRRAAPILIDGLKKLEYRGYDSAGIAVLSGGKMAIVKRRGRVAALEKALELPGTIGIGHTRWATHGAPSERNAHPHCYGKIAVAHNGIIENAAGLRAACEARGELFVSETDSEVAAHMIAHYFEKEGDLLQAVHLAAGELVGSFALAVLAEGEEEIVCARRASPLIVAMGEGEGFVASDIPALAAKGRRAYVLEDGEFAKLTRETVQIFGADLALRSREPFILEEAELAPEKGIFAHFMRKEIEEVPDAIQNSLFLPERVQNTGIYEVLCQTYYFDIVACGTAYHSGLCFAYAAERLLRVPTRVHIASEYRYADPIVPRGTLTIAVSQSGETADTLAAARLAQERGSKVLAITNVAHASLSRLADFTIFTGAGREVAVAATKSFHAQLASLYSLLVVLARCRYTSVPPLVQFSGLAREVIQKSECVAGWTPYFLGSRSVFFVGRGVDRCAAMEGSLKLKEITYLPSEGYAAGELKHGTLALVDGRTPVVAIITDVQLADKTMNAVHEVYARGANVFLISCFPELCSQREVTASVCIPACPPAFSPMLSVIPLQMLAYHVSLAVGNDPDKPRNLAKSVTVE</sequence>
<name>A0A9D2DWG0_9FIRM</name>
<keyword evidence="6" id="KW-0677">Repeat</keyword>
<dbReference type="InterPro" id="IPR035490">
    <property type="entry name" value="GlmS/FrlB_SIS"/>
</dbReference>
<reference evidence="10" key="2">
    <citation type="submission" date="2021-04" db="EMBL/GenBank/DDBJ databases">
        <authorList>
            <person name="Gilroy R."/>
        </authorList>
    </citation>
    <scope>NUCLEOTIDE SEQUENCE</scope>
    <source>
        <strain evidence="10">CHK33-5263</strain>
    </source>
</reference>
<dbReference type="PROSITE" id="PS51464">
    <property type="entry name" value="SIS"/>
    <property type="match status" value="2"/>
</dbReference>
<feature type="domain" description="SIS" evidence="9">
    <location>
        <begin position="438"/>
        <end position="579"/>
    </location>
</feature>
<dbReference type="SUPFAM" id="SSF53697">
    <property type="entry name" value="SIS domain"/>
    <property type="match status" value="1"/>
</dbReference>
<dbReference type="GO" id="GO:0005829">
    <property type="term" value="C:cytosol"/>
    <property type="evidence" value="ECO:0007669"/>
    <property type="project" value="TreeGrafter"/>
</dbReference>
<evidence type="ECO:0000256" key="6">
    <source>
        <dbReference type="ARBA" id="ARBA00022737"/>
    </source>
</evidence>
<dbReference type="PROSITE" id="PS51278">
    <property type="entry name" value="GATASE_TYPE_2"/>
    <property type="match status" value="1"/>
</dbReference>
<accession>A0A9D2DWG0</accession>
<dbReference type="InterPro" id="IPR047084">
    <property type="entry name" value="GFAT_N"/>
</dbReference>
<dbReference type="CDD" id="cd05008">
    <property type="entry name" value="SIS_GlmS_GlmD_1"/>
    <property type="match status" value="1"/>
</dbReference>
<evidence type="ECO:0000256" key="5">
    <source>
        <dbReference type="ARBA" id="ARBA00022679"/>
    </source>
</evidence>
<dbReference type="SUPFAM" id="SSF56235">
    <property type="entry name" value="N-terminal nucleophile aminohydrolases (Ntn hydrolases)"/>
    <property type="match status" value="1"/>
</dbReference>
<proteinExistence type="predicted"/>
<dbReference type="GO" id="GO:0004360">
    <property type="term" value="F:glutamine-fructose-6-phosphate transaminase (isomerizing) activity"/>
    <property type="evidence" value="ECO:0007669"/>
    <property type="project" value="UniProtKB-EC"/>
</dbReference>
<dbReference type="GO" id="GO:0006047">
    <property type="term" value="P:UDP-N-acetylglucosamine metabolic process"/>
    <property type="evidence" value="ECO:0007669"/>
    <property type="project" value="TreeGrafter"/>
</dbReference>
<reference evidence="10" key="1">
    <citation type="journal article" date="2021" name="PeerJ">
        <title>Extensive microbial diversity within the chicken gut microbiome revealed by metagenomics and culture.</title>
        <authorList>
            <person name="Gilroy R."/>
            <person name="Ravi A."/>
            <person name="Getino M."/>
            <person name="Pursley I."/>
            <person name="Horton D.L."/>
            <person name="Alikhan N.F."/>
            <person name="Baker D."/>
            <person name="Gharbi K."/>
            <person name="Hall N."/>
            <person name="Watson M."/>
            <person name="Adriaenssens E.M."/>
            <person name="Foster-Nyarko E."/>
            <person name="Jarju S."/>
            <person name="Secka A."/>
            <person name="Antonio M."/>
            <person name="Oren A."/>
            <person name="Chaudhuri R.R."/>
            <person name="La Ragione R."/>
            <person name="Hildebrand F."/>
            <person name="Pallen M.J."/>
        </authorList>
    </citation>
    <scope>NUCLEOTIDE SEQUENCE</scope>
    <source>
        <strain evidence="10">CHK33-5263</strain>
    </source>
</reference>
<dbReference type="GO" id="GO:0006487">
    <property type="term" value="P:protein N-linked glycosylation"/>
    <property type="evidence" value="ECO:0007669"/>
    <property type="project" value="TreeGrafter"/>
</dbReference>
<evidence type="ECO:0000313" key="11">
    <source>
        <dbReference type="Proteomes" id="UP000824044"/>
    </source>
</evidence>
<keyword evidence="5 10" id="KW-0808">Transferase</keyword>
<protein>
    <recommendedName>
        <fullName evidence="3">Glutamine--fructose-6-phosphate aminotransferase [isomerizing]</fullName>
        <ecNumber evidence="2">2.6.1.16</ecNumber>
    </recommendedName>
</protein>
<dbReference type="InterPro" id="IPR017932">
    <property type="entry name" value="GATase_2_dom"/>
</dbReference>
<evidence type="ECO:0000256" key="1">
    <source>
        <dbReference type="ARBA" id="ARBA00001031"/>
    </source>
</evidence>
<dbReference type="PANTHER" id="PTHR10937">
    <property type="entry name" value="GLUCOSAMINE--FRUCTOSE-6-PHOSPHATE AMINOTRANSFERASE, ISOMERIZING"/>
    <property type="match status" value="1"/>
</dbReference>
<dbReference type="AlphaFoldDB" id="A0A9D2DWG0"/>
<dbReference type="InterPro" id="IPR046348">
    <property type="entry name" value="SIS_dom_sf"/>
</dbReference>
<dbReference type="InterPro" id="IPR005855">
    <property type="entry name" value="GFAT"/>
</dbReference>
<evidence type="ECO:0000259" key="9">
    <source>
        <dbReference type="PROSITE" id="PS51464"/>
    </source>
</evidence>
<organism evidence="10 11">
    <name type="scientific">Candidatus Gallimonas intestinigallinarum</name>
    <dbReference type="NCBI Taxonomy" id="2838604"/>
    <lineage>
        <taxon>Bacteria</taxon>
        <taxon>Bacillati</taxon>
        <taxon>Bacillota</taxon>
        <taxon>Clostridia</taxon>
        <taxon>Candidatus Gallimonas</taxon>
    </lineage>
</organism>
<keyword evidence="4 10" id="KW-0032">Aminotransferase</keyword>
<feature type="domain" description="Glutamine amidotransferase type-2" evidence="8">
    <location>
        <begin position="2"/>
        <end position="213"/>
    </location>
</feature>
<evidence type="ECO:0000256" key="4">
    <source>
        <dbReference type="ARBA" id="ARBA00022576"/>
    </source>
</evidence>
<gene>
    <name evidence="10" type="primary">glmS</name>
    <name evidence="10" type="ORF">H9812_02620</name>
</gene>
<dbReference type="PANTHER" id="PTHR10937:SF0">
    <property type="entry name" value="GLUTAMINE--FRUCTOSE-6-PHOSPHATE TRANSAMINASE (ISOMERIZING)"/>
    <property type="match status" value="1"/>
</dbReference>
<dbReference type="GO" id="GO:0097367">
    <property type="term" value="F:carbohydrate derivative binding"/>
    <property type="evidence" value="ECO:0007669"/>
    <property type="project" value="InterPro"/>
</dbReference>
<comment type="catalytic activity">
    <reaction evidence="1">
        <text>D-fructose 6-phosphate + L-glutamine = D-glucosamine 6-phosphate + L-glutamate</text>
        <dbReference type="Rhea" id="RHEA:13237"/>
        <dbReference type="ChEBI" id="CHEBI:29985"/>
        <dbReference type="ChEBI" id="CHEBI:58359"/>
        <dbReference type="ChEBI" id="CHEBI:58725"/>
        <dbReference type="ChEBI" id="CHEBI:61527"/>
        <dbReference type="EC" id="2.6.1.16"/>
    </reaction>
</comment>
<dbReference type="FunFam" id="3.60.20.10:FF:000006">
    <property type="entry name" value="Glutamine--fructose-6-phosphate aminotransferase [isomerizing]"/>
    <property type="match status" value="1"/>
</dbReference>
<dbReference type="Pfam" id="PF01380">
    <property type="entry name" value="SIS"/>
    <property type="match status" value="2"/>
</dbReference>
<dbReference type="Proteomes" id="UP000824044">
    <property type="component" value="Unassembled WGS sequence"/>
</dbReference>
<evidence type="ECO:0000313" key="10">
    <source>
        <dbReference type="EMBL" id="HIZ24355.1"/>
    </source>
</evidence>
<dbReference type="CDD" id="cd05009">
    <property type="entry name" value="SIS_GlmS_GlmD_2"/>
    <property type="match status" value="1"/>
</dbReference>